<accession>A0A1G4M7K1</accession>
<dbReference type="Proteomes" id="UP000190831">
    <property type="component" value="Chromosome B"/>
</dbReference>
<feature type="compositionally biased region" description="Polar residues" evidence="1">
    <location>
        <begin position="28"/>
        <end position="48"/>
    </location>
</feature>
<feature type="compositionally biased region" description="Acidic residues" evidence="1">
    <location>
        <begin position="168"/>
        <end position="186"/>
    </location>
</feature>
<proteinExistence type="predicted"/>
<gene>
    <name evidence="2" type="ORF">LAFE_0B03378G</name>
</gene>
<feature type="compositionally biased region" description="Basic and acidic residues" evidence="1">
    <location>
        <begin position="197"/>
        <end position="214"/>
    </location>
</feature>
<dbReference type="EMBL" id="LT598489">
    <property type="protein sequence ID" value="SCV99827.1"/>
    <property type="molecule type" value="Genomic_DNA"/>
</dbReference>
<dbReference type="OrthoDB" id="2420608at2759"/>
<dbReference type="OMA" id="WANDSEA"/>
<dbReference type="STRING" id="4955.A0A1G4M7K1"/>
<feature type="compositionally biased region" description="Basic and acidic residues" evidence="1">
    <location>
        <begin position="49"/>
        <end position="59"/>
    </location>
</feature>
<dbReference type="GO" id="GO:0005634">
    <property type="term" value="C:nucleus"/>
    <property type="evidence" value="ECO:0007669"/>
    <property type="project" value="InterPro"/>
</dbReference>
<keyword evidence="3" id="KW-1185">Reference proteome</keyword>
<evidence type="ECO:0000313" key="2">
    <source>
        <dbReference type="EMBL" id="SCV99827.1"/>
    </source>
</evidence>
<dbReference type="Pfam" id="PF10384">
    <property type="entry name" value="Scm3"/>
    <property type="match status" value="1"/>
</dbReference>
<evidence type="ECO:0000313" key="3">
    <source>
        <dbReference type="Proteomes" id="UP000190831"/>
    </source>
</evidence>
<feature type="region of interest" description="Disordered" evidence="1">
    <location>
        <begin position="28"/>
        <end position="59"/>
    </location>
</feature>
<dbReference type="AlphaFoldDB" id="A0A1G4M7K1"/>
<organism evidence="2 3">
    <name type="scientific">Lachancea fermentati</name>
    <name type="common">Zygosaccharomyces fermentati</name>
    <dbReference type="NCBI Taxonomy" id="4955"/>
    <lineage>
        <taxon>Eukaryota</taxon>
        <taxon>Fungi</taxon>
        <taxon>Dikarya</taxon>
        <taxon>Ascomycota</taxon>
        <taxon>Saccharomycotina</taxon>
        <taxon>Saccharomycetes</taxon>
        <taxon>Saccharomycetales</taxon>
        <taxon>Saccharomycetaceae</taxon>
        <taxon>Lachancea</taxon>
    </lineage>
</organism>
<reference evidence="3" key="1">
    <citation type="submission" date="2016-03" db="EMBL/GenBank/DDBJ databases">
        <authorList>
            <person name="Devillers H."/>
        </authorList>
    </citation>
    <scope>NUCLEOTIDE SEQUENCE [LARGE SCALE GENOMIC DNA]</scope>
</reference>
<protein>
    <submittedName>
        <fullName evidence="2">LAFE_0B03378g1_1</fullName>
    </submittedName>
</protein>
<evidence type="ECO:0000256" key="1">
    <source>
        <dbReference type="SAM" id="MobiDB-lite"/>
    </source>
</evidence>
<dbReference type="GO" id="GO:0042393">
    <property type="term" value="F:histone binding"/>
    <property type="evidence" value="ECO:0007669"/>
    <property type="project" value="InterPro"/>
</dbReference>
<dbReference type="Gene3D" id="6.10.250.2010">
    <property type="match status" value="1"/>
</dbReference>
<feature type="region of interest" description="Disordered" evidence="1">
    <location>
        <begin position="168"/>
        <end position="214"/>
    </location>
</feature>
<name>A0A1G4M7K1_LACFM</name>
<sequence length="214" mass="24413">MGKVVKREARKKTLRTLRGALKGLLNQEQYSGHPTTKSTCKNESQCTEDPSKDEVHEREVEAQRNGIIYVLSKERQLIPKLSDDEVMERHRMADENMKRVWSKIIEKYESNIDQGDVVDLTTGEIIEDNGHIRNLSTHGSDNAKYVSVLSDLLDVDNTEDNVWNYEQDDQASLDDQEVVESDDSDGSDARSSGNQRELYEKLKVLQKDAPTSDR</sequence>
<dbReference type="InterPro" id="IPR018465">
    <property type="entry name" value="Scm3/HJURP"/>
</dbReference>